<keyword evidence="8" id="KW-0479">Metal-binding</keyword>
<dbReference type="Pfam" id="PF13359">
    <property type="entry name" value="DDE_Tnp_4"/>
    <property type="match status" value="1"/>
</dbReference>
<keyword evidence="13" id="KW-0472">Membrane</keyword>
<keyword evidence="6" id="KW-0963">Cytoplasm</keyword>
<organism evidence="15">
    <name type="scientific">Amphimedon queenslandica</name>
    <name type="common">Sponge</name>
    <dbReference type="NCBI Taxonomy" id="400682"/>
    <lineage>
        <taxon>Eukaryota</taxon>
        <taxon>Metazoa</taxon>
        <taxon>Porifera</taxon>
        <taxon>Demospongiae</taxon>
        <taxon>Heteroscleromorpha</taxon>
        <taxon>Haplosclerida</taxon>
        <taxon>Niphatidae</taxon>
        <taxon>Amphimedon</taxon>
    </lineage>
</organism>
<evidence type="ECO:0000256" key="13">
    <source>
        <dbReference type="SAM" id="Phobius"/>
    </source>
</evidence>
<dbReference type="Proteomes" id="UP000007879">
    <property type="component" value="Unassembled WGS sequence"/>
</dbReference>
<dbReference type="OrthoDB" id="5955800at2759"/>
<dbReference type="GO" id="GO:0016787">
    <property type="term" value="F:hydrolase activity"/>
    <property type="evidence" value="ECO:0007669"/>
    <property type="project" value="UniProtKB-KW"/>
</dbReference>
<sequence>MPYHVTGYEIKWEAFQRQKIVLSLFTLLTSLTSLYQLNLALMCVTTFSYYSLMKKKFHTLSTPNSGRIVKKRRSLKKYWIKPGRTTIWWDNFVNGVVIDQEWKDNFRMNKANFFKLCDELRPFIEKKSTNMRQCIETERQVALTLYYLSDEGCLRKTANAFGIARSSASVVIRRVCYIISIHLGPRYIKLPLTEEEVNEKVTGFYIAFGVPQCIGAIDGTHIDIKAPKSNPTDYINRKNRYSLNVQACCDHKYCFLDVVVKWPGSVHDARVFSNSTLNNLLKTAQIPPCRRSLVEDRDPIPVFLIGDPAYPLQTYLMKEYANGGSTVQEQYYGYKLCSARMVIECAFGRLKAHFGILKRPLDININEVAHVIYACFVLHNYCELNHESIAEERVQVAIHYDNRFQPPTVRNRSTTHCNEEEPRKIRRTLTMYFDP</sequence>
<evidence type="ECO:0000256" key="2">
    <source>
        <dbReference type="ARBA" id="ARBA00004123"/>
    </source>
</evidence>
<dbReference type="PANTHER" id="PTHR22930">
    <property type="match status" value="1"/>
</dbReference>
<comment type="function">
    <text evidence="12">Transposase-derived protein that may have nuclease activity. Does not have transposase activity.</text>
</comment>
<dbReference type="InterPro" id="IPR027806">
    <property type="entry name" value="HARBI1_dom"/>
</dbReference>
<keyword evidence="13" id="KW-1133">Transmembrane helix</keyword>
<comment type="subcellular location">
    <subcellularLocation>
        <location evidence="3">Cytoplasm</location>
    </subcellularLocation>
    <subcellularLocation>
        <location evidence="2">Nucleus</location>
    </subcellularLocation>
</comment>
<evidence type="ECO:0000256" key="9">
    <source>
        <dbReference type="ARBA" id="ARBA00022801"/>
    </source>
</evidence>
<evidence type="ECO:0000256" key="8">
    <source>
        <dbReference type="ARBA" id="ARBA00022723"/>
    </source>
</evidence>
<reference evidence="15" key="2">
    <citation type="submission" date="2017-05" db="UniProtKB">
        <authorList>
            <consortium name="EnsemblMetazoa"/>
        </authorList>
    </citation>
    <scope>IDENTIFICATION</scope>
</reference>
<dbReference type="PANTHER" id="PTHR22930:SF85">
    <property type="entry name" value="GH03217P-RELATED"/>
    <property type="match status" value="1"/>
</dbReference>
<evidence type="ECO:0000256" key="5">
    <source>
        <dbReference type="ARBA" id="ARBA00015519"/>
    </source>
</evidence>
<evidence type="ECO:0000313" key="15">
    <source>
        <dbReference type="EnsemblMetazoa" id="Aqu2.1.32458_001"/>
    </source>
</evidence>
<keyword evidence="7" id="KW-0540">Nuclease</keyword>
<keyword evidence="10" id="KW-0539">Nucleus</keyword>
<dbReference type="OMA" id="THCNEEE"/>
<evidence type="ECO:0000256" key="3">
    <source>
        <dbReference type="ARBA" id="ARBA00004496"/>
    </source>
</evidence>
<accession>A0A1X7UXE8</accession>
<feature type="domain" description="DDE Tnp4" evidence="14">
    <location>
        <begin position="217"/>
        <end position="380"/>
    </location>
</feature>
<evidence type="ECO:0000259" key="14">
    <source>
        <dbReference type="Pfam" id="PF13359"/>
    </source>
</evidence>
<comment type="cofactor">
    <cofactor evidence="1">
        <name>a divalent metal cation</name>
        <dbReference type="ChEBI" id="CHEBI:60240"/>
    </cofactor>
</comment>
<gene>
    <name evidence="15" type="primary">100635438</name>
</gene>
<dbReference type="PRINTS" id="PR02086">
    <property type="entry name" value="PUTNUCHARBI1"/>
</dbReference>
<evidence type="ECO:0000256" key="1">
    <source>
        <dbReference type="ARBA" id="ARBA00001968"/>
    </source>
</evidence>
<comment type="similarity">
    <text evidence="4">Belongs to the HARBI1 family.</text>
</comment>
<dbReference type="InterPro" id="IPR045249">
    <property type="entry name" value="HARBI1-like"/>
</dbReference>
<dbReference type="EnsemblMetazoa" id="Aqu2.1.32458_001">
    <property type="protein sequence ID" value="Aqu2.1.32458_001"/>
    <property type="gene ID" value="Aqu2.1.32458"/>
</dbReference>
<dbReference type="KEGG" id="aqu:100635438"/>
<dbReference type="GO" id="GO:0046872">
    <property type="term" value="F:metal ion binding"/>
    <property type="evidence" value="ECO:0007669"/>
    <property type="project" value="UniProtKB-KW"/>
</dbReference>
<evidence type="ECO:0000313" key="16">
    <source>
        <dbReference type="Proteomes" id="UP000007879"/>
    </source>
</evidence>
<evidence type="ECO:0000256" key="6">
    <source>
        <dbReference type="ARBA" id="ARBA00022490"/>
    </source>
</evidence>
<dbReference type="EnsemblMetazoa" id="XM_003386448.2">
    <property type="protein sequence ID" value="XP_003386496.1"/>
    <property type="gene ID" value="LOC100635438"/>
</dbReference>
<dbReference type="GO" id="GO:0005737">
    <property type="term" value="C:cytoplasm"/>
    <property type="evidence" value="ECO:0007669"/>
    <property type="project" value="UniProtKB-SubCell"/>
</dbReference>
<evidence type="ECO:0000256" key="4">
    <source>
        <dbReference type="ARBA" id="ARBA00006958"/>
    </source>
</evidence>
<evidence type="ECO:0000256" key="10">
    <source>
        <dbReference type="ARBA" id="ARBA00023242"/>
    </source>
</evidence>
<dbReference type="eggNOG" id="KOG4585">
    <property type="taxonomic scope" value="Eukaryota"/>
</dbReference>
<proteinExistence type="inferred from homology"/>
<protein>
    <recommendedName>
        <fullName evidence="5">Putative nuclease HARBI1</fullName>
    </recommendedName>
    <alternativeName>
        <fullName evidence="11">Harbinger transposase-derived nuclease</fullName>
    </alternativeName>
</protein>
<name>A0A1X7UXE8_AMPQE</name>
<dbReference type="AlphaFoldDB" id="A0A1X7UXE8"/>
<dbReference type="GO" id="GO:0004518">
    <property type="term" value="F:nuclease activity"/>
    <property type="evidence" value="ECO:0007669"/>
    <property type="project" value="UniProtKB-KW"/>
</dbReference>
<keyword evidence="13" id="KW-0812">Transmembrane</keyword>
<keyword evidence="16" id="KW-1185">Reference proteome</keyword>
<evidence type="ECO:0000256" key="11">
    <source>
        <dbReference type="ARBA" id="ARBA00030126"/>
    </source>
</evidence>
<keyword evidence="9" id="KW-0378">Hydrolase</keyword>
<evidence type="ECO:0000256" key="7">
    <source>
        <dbReference type="ARBA" id="ARBA00022722"/>
    </source>
</evidence>
<feature type="transmembrane region" description="Helical" evidence="13">
    <location>
        <begin position="20"/>
        <end position="50"/>
    </location>
</feature>
<evidence type="ECO:0000256" key="12">
    <source>
        <dbReference type="ARBA" id="ARBA00045850"/>
    </source>
</evidence>
<reference evidence="16" key="1">
    <citation type="journal article" date="2010" name="Nature">
        <title>The Amphimedon queenslandica genome and the evolution of animal complexity.</title>
        <authorList>
            <person name="Srivastava M."/>
            <person name="Simakov O."/>
            <person name="Chapman J."/>
            <person name="Fahey B."/>
            <person name="Gauthier M.E."/>
            <person name="Mitros T."/>
            <person name="Richards G.S."/>
            <person name="Conaco C."/>
            <person name="Dacre M."/>
            <person name="Hellsten U."/>
            <person name="Larroux C."/>
            <person name="Putnam N.H."/>
            <person name="Stanke M."/>
            <person name="Adamska M."/>
            <person name="Darling A."/>
            <person name="Degnan S.M."/>
            <person name="Oakley T.H."/>
            <person name="Plachetzki D.C."/>
            <person name="Zhai Y."/>
            <person name="Adamski M."/>
            <person name="Calcino A."/>
            <person name="Cummins S.F."/>
            <person name="Goodstein D.M."/>
            <person name="Harris C."/>
            <person name="Jackson D.J."/>
            <person name="Leys S.P."/>
            <person name="Shu S."/>
            <person name="Woodcroft B.J."/>
            <person name="Vervoort M."/>
            <person name="Kosik K.S."/>
            <person name="Manning G."/>
            <person name="Degnan B.M."/>
            <person name="Rokhsar D.S."/>
        </authorList>
    </citation>
    <scope>NUCLEOTIDE SEQUENCE [LARGE SCALE GENOMIC DNA]</scope>
</reference>
<dbReference type="InParanoid" id="A0A1X7UXE8"/>
<dbReference type="InterPro" id="IPR026103">
    <property type="entry name" value="HARBI1_animal"/>
</dbReference>
<dbReference type="GO" id="GO:0005634">
    <property type="term" value="C:nucleus"/>
    <property type="evidence" value="ECO:0007669"/>
    <property type="project" value="UniProtKB-SubCell"/>
</dbReference>